<reference evidence="3" key="1">
    <citation type="journal article" date="2019" name="Int. J. Syst. Evol. Microbiol.">
        <title>The Global Catalogue of Microorganisms (GCM) 10K type strain sequencing project: providing services to taxonomists for standard genome sequencing and annotation.</title>
        <authorList>
            <consortium name="The Broad Institute Genomics Platform"/>
            <consortium name="The Broad Institute Genome Sequencing Center for Infectious Disease"/>
            <person name="Wu L."/>
            <person name="Ma J."/>
        </authorList>
    </citation>
    <scope>NUCLEOTIDE SEQUENCE [LARGE SCALE GENOMIC DNA]</scope>
    <source>
        <strain evidence="3">CCUG 48216</strain>
    </source>
</reference>
<keyword evidence="1" id="KW-0472">Membrane</keyword>
<dbReference type="EMBL" id="JBHTKZ010000016">
    <property type="protein sequence ID" value="MFD1181781.1"/>
    <property type="molecule type" value="Genomic_DNA"/>
</dbReference>
<protein>
    <submittedName>
        <fullName evidence="2">O-antigen polysaccharide polymerase Wzy</fullName>
    </submittedName>
</protein>
<evidence type="ECO:0000313" key="2">
    <source>
        <dbReference type="EMBL" id="MFD1181781.1"/>
    </source>
</evidence>
<dbReference type="Proteomes" id="UP001597211">
    <property type="component" value="Unassembled WGS sequence"/>
</dbReference>
<gene>
    <name evidence="2" type="primary">wzy</name>
    <name evidence="2" type="ORF">ACFQ2Z_10460</name>
</gene>
<organism evidence="2 3">
    <name type="scientific">Paenibacillus timonensis</name>
    <dbReference type="NCBI Taxonomy" id="225915"/>
    <lineage>
        <taxon>Bacteria</taxon>
        <taxon>Bacillati</taxon>
        <taxon>Bacillota</taxon>
        <taxon>Bacilli</taxon>
        <taxon>Bacillales</taxon>
        <taxon>Paenibacillaceae</taxon>
        <taxon>Paenibacillus</taxon>
    </lineage>
</organism>
<feature type="transmembrane region" description="Helical" evidence="1">
    <location>
        <begin position="266"/>
        <end position="282"/>
    </location>
</feature>
<accession>A0ABW3SCU8</accession>
<evidence type="ECO:0000256" key="1">
    <source>
        <dbReference type="SAM" id="Phobius"/>
    </source>
</evidence>
<proteinExistence type="predicted"/>
<dbReference type="RefSeq" id="WP_240268821.1">
    <property type="nucleotide sequence ID" value="NZ_JAKSXN010000016.1"/>
</dbReference>
<comment type="caution">
    <text evidence="2">The sequence shown here is derived from an EMBL/GenBank/DDBJ whole genome shotgun (WGS) entry which is preliminary data.</text>
</comment>
<dbReference type="InterPro" id="IPR029468">
    <property type="entry name" value="O-ag_pol_Wzy"/>
</dbReference>
<feature type="transmembrane region" description="Helical" evidence="1">
    <location>
        <begin position="373"/>
        <end position="396"/>
    </location>
</feature>
<feature type="transmembrane region" description="Helical" evidence="1">
    <location>
        <begin position="192"/>
        <end position="209"/>
    </location>
</feature>
<keyword evidence="1" id="KW-1133">Transmembrane helix</keyword>
<name>A0ABW3SCU8_9BACL</name>
<evidence type="ECO:0000313" key="3">
    <source>
        <dbReference type="Proteomes" id="UP001597211"/>
    </source>
</evidence>
<feature type="transmembrane region" description="Helical" evidence="1">
    <location>
        <begin position="109"/>
        <end position="129"/>
    </location>
</feature>
<feature type="transmembrane region" description="Helical" evidence="1">
    <location>
        <begin position="216"/>
        <end position="233"/>
    </location>
</feature>
<feature type="transmembrane region" description="Helical" evidence="1">
    <location>
        <begin position="67"/>
        <end position="85"/>
    </location>
</feature>
<sequence length="469" mass="53527">MKKKLRFGAWGLNTLLVASLFFSMAIIVNDHVVDPKTAMQVYGLAAVLFIVKISTTKKIVVFGPTYIILLYTIISCFGYDILVMLNPSEYETIASLRHSYMDYFNLANAYYHIGVFSFVFGIMMSKRKANITPEKKTLRFSTFSPAERKLFMNLSLGIIYFYILWLVFEVVTGRLPLTNYIEVKDFFRQQSALMYILRATWVAMPTYLFFAEKKDLPRFLIPVSVMFIILMFTGNRNEILYPLAIAIGVYVWRMKVFSGKGVPKSLIIGTLILVLVINPMVSNTRKDGFETLLSGSFGLRDALLEMGQQLNPFSIILSAIDTGIYSFQYGMTMIVPSLSISTLNFIVESDLYKTTFYNPSNVLNYLGHYGRGFSYIAEIYINFGVLGIVIAFFLLGKLSSYIESVCSNSRRLLFFFQLGSLFMLWSRNVLAFNFVIVIFAVLLQITVEVMTARRRRITKSKRTLPAQLS</sequence>
<keyword evidence="3" id="KW-1185">Reference proteome</keyword>
<feature type="transmembrane region" description="Helical" evidence="1">
    <location>
        <begin position="150"/>
        <end position="172"/>
    </location>
</feature>
<feature type="transmembrane region" description="Helical" evidence="1">
    <location>
        <begin position="39"/>
        <end position="55"/>
    </location>
</feature>
<keyword evidence="1" id="KW-0812">Transmembrane</keyword>
<dbReference type="NCBIfam" id="TIGR04370">
    <property type="entry name" value="glyco_rpt_poly"/>
    <property type="match status" value="1"/>
</dbReference>
<dbReference type="Pfam" id="PF14296">
    <property type="entry name" value="O-ag_pol_Wzy"/>
    <property type="match status" value="1"/>
</dbReference>
<feature type="transmembrane region" description="Helical" evidence="1">
    <location>
        <begin position="239"/>
        <end position="254"/>
    </location>
</feature>
<feature type="transmembrane region" description="Helical" evidence="1">
    <location>
        <begin position="431"/>
        <end position="452"/>
    </location>
</feature>
<feature type="transmembrane region" description="Helical" evidence="1">
    <location>
        <begin position="7"/>
        <end position="27"/>
    </location>
</feature>